<evidence type="ECO:0000256" key="5">
    <source>
        <dbReference type="ARBA" id="ARBA00022857"/>
    </source>
</evidence>
<organism evidence="10 11">
    <name type="scientific">Muribaculum gordoncarteri</name>
    <dbReference type="NCBI Taxonomy" id="2530390"/>
    <lineage>
        <taxon>Bacteria</taxon>
        <taxon>Pseudomonadati</taxon>
        <taxon>Bacteroidota</taxon>
        <taxon>Bacteroidia</taxon>
        <taxon>Bacteroidales</taxon>
        <taxon>Muribaculaceae</taxon>
        <taxon>Muribaculum</taxon>
    </lineage>
</organism>
<keyword evidence="5 8" id="KW-0521">NADP</keyword>
<dbReference type="PIRSF" id="PIRSF000194">
    <property type="entry name" value="DHFR"/>
    <property type="match status" value="1"/>
</dbReference>
<evidence type="ECO:0000256" key="3">
    <source>
        <dbReference type="ARBA" id="ARBA00012856"/>
    </source>
</evidence>
<comment type="pathway">
    <text evidence="1 8">Cofactor biosynthesis; tetrahydrofolate biosynthesis; 5,6,7,8-tetrahydrofolate from 7,8-dihydrofolate: step 1/1.</text>
</comment>
<keyword evidence="11" id="KW-1185">Reference proteome</keyword>
<dbReference type="PROSITE" id="PS51330">
    <property type="entry name" value="DHFR_2"/>
    <property type="match status" value="1"/>
</dbReference>
<dbReference type="AlphaFoldDB" id="A0A4P7VR60"/>
<dbReference type="UniPathway" id="UPA00077">
    <property type="reaction ID" value="UER00158"/>
</dbReference>
<dbReference type="EMBL" id="CP039393">
    <property type="protein sequence ID" value="QCD36812.1"/>
    <property type="molecule type" value="Genomic_DNA"/>
</dbReference>
<dbReference type="InterPro" id="IPR001796">
    <property type="entry name" value="DHFR_dom"/>
</dbReference>
<dbReference type="KEGG" id="mgod:E7746_13460"/>
<dbReference type="GO" id="GO:0006730">
    <property type="term" value="P:one-carbon metabolic process"/>
    <property type="evidence" value="ECO:0007669"/>
    <property type="project" value="UniProtKB-KW"/>
</dbReference>
<evidence type="ECO:0000256" key="7">
    <source>
        <dbReference type="ARBA" id="ARBA00025067"/>
    </source>
</evidence>
<dbReference type="SUPFAM" id="SSF53597">
    <property type="entry name" value="Dihydrofolate reductase-like"/>
    <property type="match status" value="1"/>
</dbReference>
<dbReference type="Gene3D" id="3.40.430.10">
    <property type="entry name" value="Dihydrofolate Reductase, subunit A"/>
    <property type="match status" value="1"/>
</dbReference>
<feature type="domain" description="DHFR" evidence="9">
    <location>
        <begin position="4"/>
        <end position="164"/>
    </location>
</feature>
<dbReference type="InterPro" id="IPR024072">
    <property type="entry name" value="DHFR-like_dom_sf"/>
</dbReference>
<keyword evidence="6 8" id="KW-0560">Oxidoreductase</keyword>
<dbReference type="Pfam" id="PF00186">
    <property type="entry name" value="DHFR_1"/>
    <property type="match status" value="1"/>
</dbReference>
<comment type="function">
    <text evidence="7 8">Key enzyme in folate metabolism. Catalyzes an essential reaction for de novo glycine and purine synthesis, and for DNA precursor synthesis.</text>
</comment>
<sequence>MTTRISIIAAVTRDGGLGHKGNLLYRISDDMKHFKAVTMGKPIIMGRKTFESFPNGALPGRRNIVVTSNASYNAPGIEIATSLNEAINMTATSDEAMIIGGGEIYRQAMPHASRIYLTQIDADAPDADTRFPEIDATQWDVTQQSEAATDPRSGVNYRFVTLDRK</sequence>
<evidence type="ECO:0000259" key="9">
    <source>
        <dbReference type="PROSITE" id="PS51330"/>
    </source>
</evidence>
<evidence type="ECO:0000313" key="10">
    <source>
        <dbReference type="EMBL" id="QCD36812.1"/>
    </source>
</evidence>
<evidence type="ECO:0000313" key="11">
    <source>
        <dbReference type="Proteomes" id="UP000297031"/>
    </source>
</evidence>
<reference evidence="10 11" key="1">
    <citation type="submission" date="2019-02" db="EMBL/GenBank/DDBJ databases">
        <title>Isolation and identification of novel species under the genus Muribaculum.</title>
        <authorList>
            <person name="Miyake S."/>
            <person name="Ding Y."/>
            <person name="Low A."/>
            <person name="Soh M."/>
            <person name="Seedorf H."/>
        </authorList>
    </citation>
    <scope>NUCLEOTIDE SEQUENCE [LARGE SCALE GENOMIC DNA]</scope>
    <source>
        <strain evidence="10 11">TLL-A4</strain>
    </source>
</reference>
<protein>
    <recommendedName>
        <fullName evidence="3 8">Dihydrofolate reductase</fullName>
        <ecNumber evidence="3 8">1.5.1.3</ecNumber>
    </recommendedName>
</protein>
<dbReference type="OrthoDB" id="9804315at2"/>
<accession>A0A4P7VR60</accession>
<evidence type="ECO:0000256" key="8">
    <source>
        <dbReference type="PIRNR" id="PIRNR000194"/>
    </source>
</evidence>
<dbReference type="GO" id="GO:0046655">
    <property type="term" value="P:folic acid metabolic process"/>
    <property type="evidence" value="ECO:0007669"/>
    <property type="project" value="TreeGrafter"/>
</dbReference>
<dbReference type="RefSeq" id="WP_136411138.1">
    <property type="nucleotide sequence ID" value="NZ_CP039393.1"/>
</dbReference>
<dbReference type="EC" id="1.5.1.3" evidence="3 8"/>
<evidence type="ECO:0000256" key="4">
    <source>
        <dbReference type="ARBA" id="ARBA00022563"/>
    </source>
</evidence>
<dbReference type="GO" id="GO:0004146">
    <property type="term" value="F:dihydrofolate reductase activity"/>
    <property type="evidence" value="ECO:0007669"/>
    <property type="project" value="UniProtKB-EC"/>
</dbReference>
<comment type="catalytic activity">
    <reaction evidence="8">
        <text>(6S)-5,6,7,8-tetrahydrofolate + NADP(+) = 7,8-dihydrofolate + NADPH + H(+)</text>
        <dbReference type="Rhea" id="RHEA:15009"/>
        <dbReference type="ChEBI" id="CHEBI:15378"/>
        <dbReference type="ChEBI" id="CHEBI:57451"/>
        <dbReference type="ChEBI" id="CHEBI:57453"/>
        <dbReference type="ChEBI" id="CHEBI:57783"/>
        <dbReference type="ChEBI" id="CHEBI:58349"/>
        <dbReference type="EC" id="1.5.1.3"/>
    </reaction>
</comment>
<proteinExistence type="inferred from homology"/>
<dbReference type="PANTHER" id="PTHR48069">
    <property type="entry name" value="DIHYDROFOLATE REDUCTASE"/>
    <property type="match status" value="1"/>
</dbReference>
<dbReference type="PANTHER" id="PTHR48069:SF3">
    <property type="entry name" value="DIHYDROFOLATE REDUCTASE"/>
    <property type="match status" value="1"/>
</dbReference>
<dbReference type="InterPro" id="IPR012259">
    <property type="entry name" value="DHFR"/>
</dbReference>
<dbReference type="GO" id="GO:0046654">
    <property type="term" value="P:tetrahydrofolate biosynthetic process"/>
    <property type="evidence" value="ECO:0007669"/>
    <property type="project" value="UniProtKB-UniPathway"/>
</dbReference>
<dbReference type="GO" id="GO:0005829">
    <property type="term" value="C:cytosol"/>
    <property type="evidence" value="ECO:0007669"/>
    <property type="project" value="TreeGrafter"/>
</dbReference>
<evidence type="ECO:0000256" key="1">
    <source>
        <dbReference type="ARBA" id="ARBA00004903"/>
    </source>
</evidence>
<keyword evidence="4 8" id="KW-0554">One-carbon metabolism</keyword>
<dbReference type="GO" id="GO:0070401">
    <property type="term" value="F:NADP+ binding"/>
    <property type="evidence" value="ECO:0007669"/>
    <property type="project" value="UniProtKB-ARBA"/>
</dbReference>
<dbReference type="PRINTS" id="PR00070">
    <property type="entry name" value="DHFR"/>
</dbReference>
<evidence type="ECO:0000256" key="6">
    <source>
        <dbReference type="ARBA" id="ARBA00023002"/>
    </source>
</evidence>
<dbReference type="CDD" id="cd00209">
    <property type="entry name" value="DHFR"/>
    <property type="match status" value="1"/>
</dbReference>
<name>A0A4P7VR60_9BACT</name>
<dbReference type="FunFam" id="3.40.430.10:FF:000001">
    <property type="entry name" value="Dihydrofolate reductase"/>
    <property type="match status" value="1"/>
</dbReference>
<dbReference type="Proteomes" id="UP000297031">
    <property type="component" value="Chromosome"/>
</dbReference>
<dbReference type="GO" id="GO:0046452">
    <property type="term" value="P:dihydrofolate metabolic process"/>
    <property type="evidence" value="ECO:0007669"/>
    <property type="project" value="TreeGrafter"/>
</dbReference>
<comment type="similarity">
    <text evidence="2 8">Belongs to the dihydrofolate reductase family.</text>
</comment>
<evidence type="ECO:0000256" key="2">
    <source>
        <dbReference type="ARBA" id="ARBA00009539"/>
    </source>
</evidence>
<gene>
    <name evidence="10" type="ORF">E7746_13460</name>
</gene>